<dbReference type="Pfam" id="PF01790">
    <property type="entry name" value="LGT"/>
    <property type="match status" value="1"/>
</dbReference>
<dbReference type="InterPro" id="IPR050553">
    <property type="entry name" value="Thioredoxin_ResA/DsbE_sf"/>
</dbReference>
<keyword evidence="2" id="KW-0201">Cytochrome c-type biogenesis</keyword>
<dbReference type="RefSeq" id="WP_188419641.1">
    <property type="nucleotide sequence ID" value="NZ_BMDP01000001.1"/>
</dbReference>
<feature type="transmembrane region" description="Helical" evidence="4">
    <location>
        <begin position="15"/>
        <end position="33"/>
    </location>
</feature>
<sequence length="267" mass="28966">MSSLSFGIFSIKTSQLLLVICLLAALAIALIVSRRKNIKIIDTSLQIILLSMVVARIVFVATWFEHYWKAPLSILDIRDGGFNVAAGIAAGCALVAWRSWKQPILRTPLAVGTLTFLLAWGIAVPSADSIAGEVALPAVTLTTFDGKLTTFEKLAHGKPLVVNLWASWCPPCRREMPLLVEAQKKNKGIAFVFVNEDSDRDEGLLFANQMNLPTGSIVADYDFGLMRMFGARVLPTTLYYSKNGELVATHVGGLSEATLASGLSKIK</sequence>
<keyword evidence="4" id="KW-1133">Transmembrane helix</keyword>
<dbReference type="GO" id="GO:0015036">
    <property type="term" value="F:disulfide oxidoreductase activity"/>
    <property type="evidence" value="ECO:0007669"/>
    <property type="project" value="UniProtKB-ARBA"/>
</dbReference>
<evidence type="ECO:0000256" key="2">
    <source>
        <dbReference type="ARBA" id="ARBA00022748"/>
    </source>
</evidence>
<evidence type="ECO:0000256" key="3">
    <source>
        <dbReference type="ARBA" id="ARBA00023284"/>
    </source>
</evidence>
<evidence type="ECO:0000256" key="4">
    <source>
        <dbReference type="SAM" id="Phobius"/>
    </source>
</evidence>
<dbReference type="PANTHER" id="PTHR42852:SF18">
    <property type="entry name" value="CHROMOSOME UNDETERMINED SCAFFOLD_47, WHOLE GENOME SHOTGUN SEQUENCE"/>
    <property type="match status" value="1"/>
</dbReference>
<dbReference type="GO" id="GO:0005886">
    <property type="term" value="C:plasma membrane"/>
    <property type="evidence" value="ECO:0007669"/>
    <property type="project" value="InterPro"/>
</dbReference>
<feature type="transmembrane region" description="Helical" evidence="4">
    <location>
        <begin position="45"/>
        <end position="68"/>
    </location>
</feature>
<evidence type="ECO:0000256" key="1">
    <source>
        <dbReference type="ARBA" id="ARBA00004196"/>
    </source>
</evidence>
<dbReference type="GO" id="GO:0017004">
    <property type="term" value="P:cytochrome complex assembly"/>
    <property type="evidence" value="ECO:0007669"/>
    <property type="project" value="UniProtKB-KW"/>
</dbReference>
<protein>
    <submittedName>
        <fullName evidence="6">Peroxiredoxin</fullName>
    </submittedName>
</protein>
<dbReference type="Pfam" id="PF08534">
    <property type="entry name" value="Redoxin"/>
    <property type="match status" value="1"/>
</dbReference>
<accession>A0A8J3F5J0</accession>
<feature type="domain" description="Thioredoxin" evidence="5">
    <location>
        <begin position="130"/>
        <end position="267"/>
    </location>
</feature>
<evidence type="ECO:0000313" key="6">
    <source>
        <dbReference type="EMBL" id="GGI53596.1"/>
    </source>
</evidence>
<keyword evidence="3" id="KW-0676">Redox-active center</keyword>
<dbReference type="InterPro" id="IPR001640">
    <property type="entry name" value="Lgt"/>
</dbReference>
<dbReference type="InterPro" id="IPR013766">
    <property type="entry name" value="Thioredoxin_domain"/>
</dbReference>
<dbReference type="GO" id="GO:0030313">
    <property type="term" value="C:cell envelope"/>
    <property type="evidence" value="ECO:0007669"/>
    <property type="project" value="UniProtKB-SubCell"/>
</dbReference>
<dbReference type="InterPro" id="IPR036249">
    <property type="entry name" value="Thioredoxin-like_sf"/>
</dbReference>
<dbReference type="AlphaFoldDB" id="A0A8J3F5J0"/>
<dbReference type="EMBL" id="BMDP01000001">
    <property type="protein sequence ID" value="GGI53596.1"/>
    <property type="molecule type" value="Genomic_DNA"/>
</dbReference>
<dbReference type="SUPFAM" id="SSF52833">
    <property type="entry name" value="Thioredoxin-like"/>
    <property type="match status" value="1"/>
</dbReference>
<evidence type="ECO:0000313" key="7">
    <source>
        <dbReference type="Proteomes" id="UP000627205"/>
    </source>
</evidence>
<dbReference type="InterPro" id="IPR013740">
    <property type="entry name" value="Redoxin"/>
</dbReference>
<organism evidence="6 7">
    <name type="scientific">Oxalicibacterium solurbis</name>
    <dbReference type="NCBI Taxonomy" id="69280"/>
    <lineage>
        <taxon>Bacteria</taxon>
        <taxon>Pseudomonadati</taxon>
        <taxon>Pseudomonadota</taxon>
        <taxon>Betaproteobacteria</taxon>
        <taxon>Burkholderiales</taxon>
        <taxon>Oxalobacteraceae</taxon>
        <taxon>Oxalicibacterium</taxon>
    </lineage>
</organism>
<dbReference type="CDD" id="cd02966">
    <property type="entry name" value="TlpA_like_family"/>
    <property type="match status" value="1"/>
</dbReference>
<name>A0A8J3F5J0_9BURK</name>
<keyword evidence="4" id="KW-0472">Membrane</keyword>
<evidence type="ECO:0000259" key="5">
    <source>
        <dbReference type="PROSITE" id="PS51352"/>
    </source>
</evidence>
<reference evidence="6" key="2">
    <citation type="submission" date="2020-09" db="EMBL/GenBank/DDBJ databases">
        <authorList>
            <person name="Sun Q."/>
            <person name="Sedlacek I."/>
        </authorList>
    </citation>
    <scope>NUCLEOTIDE SEQUENCE</scope>
    <source>
        <strain evidence="6">CCM 7664</strain>
    </source>
</reference>
<feature type="transmembrane region" description="Helical" evidence="4">
    <location>
        <begin position="109"/>
        <end position="127"/>
    </location>
</feature>
<gene>
    <name evidence="6" type="ORF">GCM10011430_07700</name>
</gene>
<comment type="subcellular location">
    <subcellularLocation>
        <location evidence="1">Cell envelope</location>
    </subcellularLocation>
</comment>
<proteinExistence type="predicted"/>
<comment type="caution">
    <text evidence="6">The sequence shown here is derived from an EMBL/GenBank/DDBJ whole genome shotgun (WGS) entry which is preliminary data.</text>
</comment>
<dbReference type="PROSITE" id="PS00194">
    <property type="entry name" value="THIOREDOXIN_1"/>
    <property type="match status" value="1"/>
</dbReference>
<keyword evidence="4" id="KW-0812">Transmembrane</keyword>
<dbReference type="PROSITE" id="PS51352">
    <property type="entry name" value="THIOREDOXIN_2"/>
    <property type="match status" value="1"/>
</dbReference>
<reference evidence="6" key="1">
    <citation type="journal article" date="2014" name="Int. J. Syst. Evol. Microbiol.">
        <title>Complete genome sequence of Corynebacterium casei LMG S-19264T (=DSM 44701T), isolated from a smear-ripened cheese.</title>
        <authorList>
            <consortium name="US DOE Joint Genome Institute (JGI-PGF)"/>
            <person name="Walter F."/>
            <person name="Albersmeier A."/>
            <person name="Kalinowski J."/>
            <person name="Ruckert C."/>
        </authorList>
    </citation>
    <scope>NUCLEOTIDE SEQUENCE</scope>
    <source>
        <strain evidence="6">CCM 7664</strain>
    </source>
</reference>
<dbReference type="InterPro" id="IPR017937">
    <property type="entry name" value="Thioredoxin_CS"/>
</dbReference>
<dbReference type="Proteomes" id="UP000627205">
    <property type="component" value="Unassembled WGS sequence"/>
</dbReference>
<dbReference type="GO" id="GO:0042158">
    <property type="term" value="P:lipoprotein biosynthetic process"/>
    <property type="evidence" value="ECO:0007669"/>
    <property type="project" value="InterPro"/>
</dbReference>
<keyword evidence="7" id="KW-1185">Reference proteome</keyword>
<dbReference type="Gene3D" id="3.40.30.10">
    <property type="entry name" value="Glutaredoxin"/>
    <property type="match status" value="1"/>
</dbReference>
<feature type="transmembrane region" description="Helical" evidence="4">
    <location>
        <begin position="80"/>
        <end position="97"/>
    </location>
</feature>
<dbReference type="GO" id="GO:0008961">
    <property type="term" value="F:phosphatidylglycerol-prolipoprotein diacylglyceryl transferase activity"/>
    <property type="evidence" value="ECO:0007669"/>
    <property type="project" value="InterPro"/>
</dbReference>
<dbReference type="PANTHER" id="PTHR42852">
    <property type="entry name" value="THIOL:DISULFIDE INTERCHANGE PROTEIN DSBE"/>
    <property type="match status" value="1"/>
</dbReference>